<evidence type="ECO:0000256" key="2">
    <source>
        <dbReference type="SAM" id="Phobius"/>
    </source>
</evidence>
<feature type="compositionally biased region" description="Low complexity" evidence="1">
    <location>
        <begin position="180"/>
        <end position="196"/>
    </location>
</feature>
<protein>
    <recommendedName>
        <fullName evidence="3">LysM domain-containing protein</fullName>
    </recommendedName>
</protein>
<dbReference type="RefSeq" id="WP_225566364.1">
    <property type="nucleotide sequence ID" value="NZ_JAIXCQ010000011.1"/>
</dbReference>
<keyword evidence="5" id="KW-1185">Reference proteome</keyword>
<reference evidence="4 5" key="1">
    <citation type="submission" date="2021-09" db="EMBL/GenBank/DDBJ databases">
        <title>Isoptericola luteus sp. nov., a novel bacterium isolated from Harbin, the capital city of Heilongjiang province.</title>
        <authorList>
            <person name="Li J."/>
        </authorList>
    </citation>
    <scope>NUCLEOTIDE SEQUENCE [LARGE SCALE GENOMIC DNA]</scope>
    <source>
        <strain evidence="4 5">NEAU-Y5</strain>
    </source>
</reference>
<dbReference type="InterPro" id="IPR018392">
    <property type="entry name" value="LysM"/>
</dbReference>
<dbReference type="SMART" id="SM00257">
    <property type="entry name" value="LysM"/>
    <property type="match status" value="1"/>
</dbReference>
<evidence type="ECO:0000313" key="5">
    <source>
        <dbReference type="Proteomes" id="UP001319870"/>
    </source>
</evidence>
<feature type="domain" description="LysM" evidence="3">
    <location>
        <begin position="260"/>
        <end position="317"/>
    </location>
</feature>
<accession>A0ABS7ZHW9</accession>
<keyword evidence="2" id="KW-0472">Membrane</keyword>
<keyword evidence="2" id="KW-0812">Transmembrane</keyword>
<sequence length="319" mass="31895">MAGKTTPPSGRGTGRLALVAAGALAAAWLLARRAWALLPEAGAAGETMAGLSVDHVVELVVVTAGALAGAWLGLSALVALTCVASGRLGRHWRAGWAVLDRVAPGAVRRLARSAVGVGVGTGLALAPTAALAADSSSDIPGGQGTPSVAEVIDLGWQSTPAQAPSEATDASTSSEDSLETTAVDAAAQVPADAVTTVPPPPDGSDATPTTETPAAAEDTAASETTESTDTTETTAEDDSPGPGAATTVARTIRPAGPDDGTHVVLRGDTLWDLAAERLDGSPSDADVLREVVRWHDANRDVIGSDPDVILPGQVLQVPK</sequence>
<feature type="transmembrane region" description="Helical" evidence="2">
    <location>
        <begin position="60"/>
        <end position="83"/>
    </location>
</feature>
<dbReference type="Gene3D" id="3.10.350.10">
    <property type="entry name" value="LysM domain"/>
    <property type="match status" value="1"/>
</dbReference>
<dbReference type="PANTHER" id="PTHR34700">
    <property type="entry name" value="POTASSIUM BINDING PROTEIN KBP"/>
    <property type="match status" value="1"/>
</dbReference>
<feature type="region of interest" description="Disordered" evidence="1">
    <location>
        <begin position="159"/>
        <end position="244"/>
    </location>
</feature>
<dbReference type="InterPro" id="IPR036779">
    <property type="entry name" value="LysM_dom_sf"/>
</dbReference>
<dbReference type="InterPro" id="IPR052196">
    <property type="entry name" value="Bact_Kbp"/>
</dbReference>
<dbReference type="PROSITE" id="PS51782">
    <property type="entry name" value="LYSM"/>
    <property type="match status" value="1"/>
</dbReference>
<name>A0ABS7ZHW9_9MICO</name>
<evidence type="ECO:0000313" key="4">
    <source>
        <dbReference type="EMBL" id="MCA5894631.1"/>
    </source>
</evidence>
<evidence type="ECO:0000259" key="3">
    <source>
        <dbReference type="PROSITE" id="PS51782"/>
    </source>
</evidence>
<dbReference type="EMBL" id="JAIXCQ010000011">
    <property type="protein sequence ID" value="MCA5894631.1"/>
    <property type="molecule type" value="Genomic_DNA"/>
</dbReference>
<dbReference type="PANTHER" id="PTHR34700:SF4">
    <property type="entry name" value="PHAGE-LIKE ELEMENT PBSX PROTEIN XKDP"/>
    <property type="match status" value="1"/>
</dbReference>
<feature type="compositionally biased region" description="Low complexity" evidence="1">
    <location>
        <begin position="204"/>
        <end position="233"/>
    </location>
</feature>
<dbReference type="CDD" id="cd00118">
    <property type="entry name" value="LysM"/>
    <property type="match status" value="1"/>
</dbReference>
<keyword evidence="2" id="KW-1133">Transmembrane helix</keyword>
<organism evidence="4 5">
    <name type="scientific">Isoptericola luteus</name>
    <dbReference type="NCBI Taxonomy" id="2879484"/>
    <lineage>
        <taxon>Bacteria</taxon>
        <taxon>Bacillati</taxon>
        <taxon>Actinomycetota</taxon>
        <taxon>Actinomycetes</taxon>
        <taxon>Micrococcales</taxon>
        <taxon>Promicromonosporaceae</taxon>
        <taxon>Isoptericola</taxon>
    </lineage>
</organism>
<comment type="caution">
    <text evidence="4">The sequence shown here is derived from an EMBL/GenBank/DDBJ whole genome shotgun (WGS) entry which is preliminary data.</text>
</comment>
<dbReference type="Proteomes" id="UP001319870">
    <property type="component" value="Unassembled WGS sequence"/>
</dbReference>
<gene>
    <name evidence="4" type="ORF">LEP48_14925</name>
</gene>
<evidence type="ECO:0000256" key="1">
    <source>
        <dbReference type="SAM" id="MobiDB-lite"/>
    </source>
</evidence>
<proteinExistence type="predicted"/>